<dbReference type="Pfam" id="PF17389">
    <property type="entry name" value="Bac_rhamnosid6H"/>
    <property type="match status" value="1"/>
</dbReference>
<dbReference type="EMBL" id="JACHOC010000010">
    <property type="protein sequence ID" value="MBB4624501.1"/>
    <property type="molecule type" value="Genomic_DNA"/>
</dbReference>
<evidence type="ECO:0000259" key="8">
    <source>
        <dbReference type="Pfam" id="PF17390"/>
    </source>
</evidence>
<feature type="chain" id="PRO_5046584852" description="alpha-L-rhamnosidase" evidence="4">
    <location>
        <begin position="20"/>
        <end position="933"/>
    </location>
</feature>
<evidence type="ECO:0000256" key="2">
    <source>
        <dbReference type="ARBA" id="ARBA00012652"/>
    </source>
</evidence>
<evidence type="ECO:0000313" key="9">
    <source>
        <dbReference type="EMBL" id="MBB4624501.1"/>
    </source>
</evidence>
<dbReference type="Pfam" id="PF05592">
    <property type="entry name" value="Bac_rhamnosid"/>
    <property type="match status" value="1"/>
</dbReference>
<organism evidence="9 10">
    <name type="scientific">Parabacteroides faecis</name>
    <dbReference type="NCBI Taxonomy" id="1217282"/>
    <lineage>
        <taxon>Bacteria</taxon>
        <taxon>Pseudomonadati</taxon>
        <taxon>Bacteroidota</taxon>
        <taxon>Bacteroidia</taxon>
        <taxon>Bacteroidales</taxon>
        <taxon>Tannerellaceae</taxon>
        <taxon>Parabacteroides</taxon>
    </lineage>
</organism>
<dbReference type="Pfam" id="PF25788">
    <property type="entry name" value="Ig_Rha78A_N"/>
    <property type="match status" value="1"/>
</dbReference>
<dbReference type="InterPro" id="IPR013783">
    <property type="entry name" value="Ig-like_fold"/>
</dbReference>
<proteinExistence type="predicted"/>
<dbReference type="PANTHER" id="PTHR33307:SF6">
    <property type="entry name" value="ALPHA-RHAMNOSIDASE (EUROFUNG)-RELATED"/>
    <property type="match status" value="1"/>
</dbReference>
<dbReference type="Gene3D" id="2.60.420.10">
    <property type="entry name" value="Maltose phosphorylase, domain 3"/>
    <property type="match status" value="1"/>
</dbReference>
<reference evidence="9 10" key="1">
    <citation type="submission" date="2020-08" db="EMBL/GenBank/DDBJ databases">
        <title>Genomic Encyclopedia of Type Strains, Phase IV (KMG-IV): sequencing the most valuable type-strain genomes for metagenomic binning, comparative biology and taxonomic classification.</title>
        <authorList>
            <person name="Goeker M."/>
        </authorList>
    </citation>
    <scope>NUCLEOTIDE SEQUENCE [LARGE SCALE GENOMIC DNA]</scope>
    <source>
        <strain evidence="9 10">DSM 102983</strain>
    </source>
</reference>
<dbReference type="InterPro" id="IPR016007">
    <property type="entry name" value="Alpha_rhamnosid"/>
</dbReference>
<dbReference type="PROSITE" id="PS51257">
    <property type="entry name" value="PROKAR_LIPOPROTEIN"/>
    <property type="match status" value="1"/>
</dbReference>
<dbReference type="InterPro" id="IPR035398">
    <property type="entry name" value="Bac_rhamnosid_C"/>
</dbReference>
<dbReference type="Gene3D" id="1.50.10.10">
    <property type="match status" value="1"/>
</dbReference>
<evidence type="ECO:0000256" key="4">
    <source>
        <dbReference type="SAM" id="SignalP"/>
    </source>
</evidence>
<dbReference type="Gene3D" id="2.60.120.260">
    <property type="entry name" value="Galactose-binding domain-like"/>
    <property type="match status" value="2"/>
</dbReference>
<feature type="domain" description="Alpha-L-rhamnosidase six-hairpin glycosidase" evidence="7">
    <location>
        <begin position="459"/>
        <end position="822"/>
    </location>
</feature>
<dbReference type="PIRSF" id="PIRSF010631">
    <property type="entry name" value="A-rhamnsds"/>
    <property type="match status" value="1"/>
</dbReference>
<protein>
    <recommendedName>
        <fullName evidence="2">alpha-L-rhamnosidase</fullName>
        <ecNumber evidence="2">3.2.1.40</ecNumber>
    </recommendedName>
</protein>
<evidence type="ECO:0000256" key="3">
    <source>
        <dbReference type="ARBA" id="ARBA00022801"/>
    </source>
</evidence>
<gene>
    <name evidence="9" type="ORF">GGQ57_004432</name>
</gene>
<feature type="signal peptide" evidence="4">
    <location>
        <begin position="1"/>
        <end position="19"/>
    </location>
</feature>
<dbReference type="PANTHER" id="PTHR33307">
    <property type="entry name" value="ALPHA-RHAMNOSIDASE (EUROFUNG)"/>
    <property type="match status" value="1"/>
</dbReference>
<dbReference type="RefSeq" id="WP_183672129.1">
    <property type="nucleotide sequence ID" value="NZ_BMPB01000009.1"/>
</dbReference>
<dbReference type="GO" id="GO:0030596">
    <property type="term" value="F:alpha-L-rhamnosidase activity"/>
    <property type="evidence" value="ECO:0007669"/>
    <property type="project" value="UniProtKB-EC"/>
</dbReference>
<sequence length="933" mass="105963">MKSKSVCFLLFFISLFGFMGCTEGYSGGKVKVVDLKCRGLVNPEGVDEAVLSWRIESEENNVTQSAWEIEIASSRKDLEKGNNIWSSGKRESEQQVNVRPDVAILEQGSLYWWRLRIWDGKGQVTSWSEPASFSLGLNTSDWKAKWITSVWKQDGPMPYFRKEFNTEKTGTQLQRAVVYFCGLGCGDLYLNGRLVDKKRILDPAQTNYEQYALYSTFDITSGLVKGENCLGVMLGEGWYGQDKVWGAWAKYGDPLFRLQMEITYEDGSKETIVSDESWQWIPGPVLKGNIYAGEVYDATREIKDWSKAGILADNWNEAVLAESNIPIDLYPQLIEPIRLKNEIKAVKKWKDPSGNWVFDFGVNIAGVPQIKVKQPKGTHLKMRMGELLREDGSVEYNTTGVFATGVVQTDEYICAGNGQEVWNPRFTYHGYRYLELSGMVTEPELDWIKTILVHTDVNKRGEFECSDQQINKLHELAIRTMLSNTHGLPTDCPHRERCGWLGDAHAVAPFENYNFDLNNFWMKYMKDISSTSSVFEKNTLHQKLFNTIFYFADKAPGIPYMIAPGKRLCGVASPDWGTAVVQLPWYTYLYFGNEEPLRTYYHEMKQWVEHVEHLSVNDTLPTRHIVPYGLGDWCPPEGNNTIDCPVPLSSTAFHYLDASIMAKTAAILGNDDDAEYFNNLKNKIAAAFVSEFYDKENKTFGSQTADAMALDFGLVPAGDERAVSDAIARNMKEKYNNFMHTGIFGLGRIGQALSRFGNGKAAWDMFTKTGENSFAYMWTDADATSLWEVLPINKKSKEVCLTGSSLNHPMQGGYDTWFYEDIAGIRPDISGPGFKVIRFEPTMTSFLDWAKASIDTSYGKTESEWSQENDRLIWKITLPPNTSGIVALPDNKKIDVNKRVFDKDDYPLIENRGDVSFYRFPSGIYRIEIYQEK</sequence>
<accession>A0ABR6KSM8</accession>
<comment type="catalytic activity">
    <reaction evidence="1">
        <text>Hydrolysis of terminal non-reducing alpha-L-rhamnose residues in alpha-L-rhamnosides.</text>
        <dbReference type="EC" id="3.2.1.40"/>
    </reaction>
</comment>
<dbReference type="Gene3D" id="2.60.40.10">
    <property type="entry name" value="Immunoglobulins"/>
    <property type="match status" value="1"/>
</dbReference>
<keyword evidence="10" id="KW-1185">Reference proteome</keyword>
<evidence type="ECO:0000259" key="7">
    <source>
        <dbReference type="Pfam" id="PF17389"/>
    </source>
</evidence>
<keyword evidence="4" id="KW-0732">Signal</keyword>
<evidence type="ECO:0000259" key="6">
    <source>
        <dbReference type="Pfam" id="PF08531"/>
    </source>
</evidence>
<name>A0ABR6KSM8_9BACT</name>
<dbReference type="Pfam" id="PF08531">
    <property type="entry name" value="Bac_rhamnosid_N"/>
    <property type="match status" value="1"/>
</dbReference>
<feature type="domain" description="Alpha-L-rhamnosidase C-terminal" evidence="8">
    <location>
        <begin position="824"/>
        <end position="896"/>
    </location>
</feature>
<dbReference type="Pfam" id="PF17390">
    <property type="entry name" value="Bac_rhamnosid_C"/>
    <property type="match status" value="1"/>
</dbReference>
<dbReference type="EC" id="3.2.1.40" evidence="2"/>
<dbReference type="SUPFAM" id="SSF48208">
    <property type="entry name" value="Six-hairpin glycosidases"/>
    <property type="match status" value="1"/>
</dbReference>
<evidence type="ECO:0000256" key="1">
    <source>
        <dbReference type="ARBA" id="ARBA00001445"/>
    </source>
</evidence>
<feature type="domain" description="Bacterial alpha-L-rhamnosidase N-terminal" evidence="6">
    <location>
        <begin position="172"/>
        <end position="340"/>
    </location>
</feature>
<dbReference type="InterPro" id="IPR008902">
    <property type="entry name" value="Rhamnosid_concanavalin"/>
</dbReference>
<dbReference type="InterPro" id="IPR012341">
    <property type="entry name" value="6hp_glycosidase-like_sf"/>
</dbReference>
<keyword evidence="3 9" id="KW-0378">Hydrolase</keyword>
<feature type="domain" description="Alpha-L-rhamnosidase concanavalin-like" evidence="5">
    <location>
        <begin position="352"/>
        <end position="454"/>
    </location>
</feature>
<comment type="caution">
    <text evidence="9">The sequence shown here is derived from an EMBL/GenBank/DDBJ whole genome shotgun (WGS) entry which is preliminary data.</text>
</comment>
<dbReference type="Proteomes" id="UP000533637">
    <property type="component" value="Unassembled WGS sequence"/>
</dbReference>
<dbReference type="InterPro" id="IPR008928">
    <property type="entry name" value="6-hairpin_glycosidase_sf"/>
</dbReference>
<evidence type="ECO:0000259" key="5">
    <source>
        <dbReference type="Pfam" id="PF05592"/>
    </source>
</evidence>
<dbReference type="InterPro" id="IPR013737">
    <property type="entry name" value="Bac_rhamnosid_N"/>
</dbReference>
<dbReference type="InterPro" id="IPR035396">
    <property type="entry name" value="Bac_rhamnosid6H"/>
</dbReference>
<keyword evidence="9" id="KW-0326">Glycosidase</keyword>
<evidence type="ECO:0000313" key="10">
    <source>
        <dbReference type="Proteomes" id="UP000533637"/>
    </source>
</evidence>